<evidence type="ECO:0000313" key="3">
    <source>
        <dbReference type="Proteomes" id="UP001215280"/>
    </source>
</evidence>
<comment type="caution">
    <text evidence="2">The sequence shown here is derived from an EMBL/GenBank/DDBJ whole genome shotgun (WGS) entry which is preliminary data.</text>
</comment>
<sequence>MLWYPSLLRQTRSGREFSDLSLPTLITPLQAKDFDVSPLIARAVAAESGNQQDHEDDNASNASNFEEDALDEPSAAADPLDCVDETRPPSSPHDSWEDINDTIPSSCHHKRRRSRSASFSEVVASAEPPHAGPHRQRPAKLHRLTKKHASATQRRKSKRQKIKQASSHVPAASTIHKHVQPAIPLDTGLDTSTLPSAHGAYSAKLKGPAEERHGSKVRCSLANLLGLGFRLVEWDGITPQPLVDSQGRVIAVLAGQPRKDSYRDAVACAYRAICDACSEAQFPPSMRQHRRGLFAAINVGLSYGKGQTKPCWLHNKEYASVVDRLLANEDIGRLAGFADAAFTIWAPLLYAHYRQCNAKLREELPDLRRPFAHSVFFCSAFNFGPNVWTFKHRDVLNLAFGWCAVQALGHFDPKKGGHLVFWDLKLVVKFLAGALILLPSATIAHSNVPVQDGEERASFTQFSAGGIFRYVDNGCWTVDQLAEQDPEEYHRLMALKATRWEKGLDLFSTVDELLLSE</sequence>
<proteinExistence type="predicted"/>
<dbReference type="Gene3D" id="3.60.130.30">
    <property type="match status" value="1"/>
</dbReference>
<feature type="compositionally biased region" description="Basic residues" evidence="1">
    <location>
        <begin position="132"/>
        <end position="162"/>
    </location>
</feature>
<gene>
    <name evidence="2" type="ORF">DFH07DRAFT_953867</name>
</gene>
<accession>A0AAD7JSG6</accession>
<reference evidence="2" key="1">
    <citation type="submission" date="2023-03" db="EMBL/GenBank/DDBJ databases">
        <title>Massive genome expansion in bonnet fungi (Mycena s.s.) driven by repeated elements and novel gene families across ecological guilds.</title>
        <authorList>
            <consortium name="Lawrence Berkeley National Laboratory"/>
            <person name="Harder C.B."/>
            <person name="Miyauchi S."/>
            <person name="Viragh M."/>
            <person name="Kuo A."/>
            <person name="Thoen E."/>
            <person name="Andreopoulos B."/>
            <person name="Lu D."/>
            <person name="Skrede I."/>
            <person name="Drula E."/>
            <person name="Henrissat B."/>
            <person name="Morin E."/>
            <person name="Kohler A."/>
            <person name="Barry K."/>
            <person name="LaButti K."/>
            <person name="Morin E."/>
            <person name="Salamov A."/>
            <person name="Lipzen A."/>
            <person name="Mereny Z."/>
            <person name="Hegedus B."/>
            <person name="Baldrian P."/>
            <person name="Stursova M."/>
            <person name="Weitz H."/>
            <person name="Taylor A."/>
            <person name="Grigoriev I.V."/>
            <person name="Nagy L.G."/>
            <person name="Martin F."/>
            <person name="Kauserud H."/>
        </authorList>
    </citation>
    <scope>NUCLEOTIDE SEQUENCE</scope>
    <source>
        <strain evidence="2">CBHHK188m</strain>
    </source>
</reference>
<dbReference type="AlphaFoldDB" id="A0AAD7JSG6"/>
<protein>
    <submittedName>
        <fullName evidence="2">Uncharacterized protein</fullName>
    </submittedName>
</protein>
<keyword evidence="3" id="KW-1185">Reference proteome</keyword>
<name>A0AAD7JSG6_9AGAR</name>
<evidence type="ECO:0000256" key="1">
    <source>
        <dbReference type="SAM" id="MobiDB-lite"/>
    </source>
</evidence>
<organism evidence="2 3">
    <name type="scientific">Mycena maculata</name>
    <dbReference type="NCBI Taxonomy" id="230809"/>
    <lineage>
        <taxon>Eukaryota</taxon>
        <taxon>Fungi</taxon>
        <taxon>Dikarya</taxon>
        <taxon>Basidiomycota</taxon>
        <taxon>Agaricomycotina</taxon>
        <taxon>Agaricomycetes</taxon>
        <taxon>Agaricomycetidae</taxon>
        <taxon>Agaricales</taxon>
        <taxon>Marasmiineae</taxon>
        <taxon>Mycenaceae</taxon>
        <taxon>Mycena</taxon>
    </lineage>
</organism>
<evidence type="ECO:0000313" key="2">
    <source>
        <dbReference type="EMBL" id="KAJ7770870.1"/>
    </source>
</evidence>
<dbReference type="EMBL" id="JARJLG010000023">
    <property type="protein sequence ID" value="KAJ7770870.1"/>
    <property type="molecule type" value="Genomic_DNA"/>
</dbReference>
<dbReference type="Proteomes" id="UP001215280">
    <property type="component" value="Unassembled WGS sequence"/>
</dbReference>
<feature type="region of interest" description="Disordered" evidence="1">
    <location>
        <begin position="46"/>
        <end position="178"/>
    </location>
</feature>
<feature type="compositionally biased region" description="Low complexity" evidence="1">
    <location>
        <begin position="116"/>
        <end position="127"/>
    </location>
</feature>